<reference evidence="13 14" key="1">
    <citation type="submission" date="2018-07" db="EMBL/GenBank/DDBJ databases">
        <title>Genomic Encyclopedia of Type Strains, Phase IV (KMG-IV): sequencing the most valuable type-strain genomes for metagenomic binning, comparative biology and taxonomic classification.</title>
        <authorList>
            <person name="Goeker M."/>
        </authorList>
    </citation>
    <scope>NUCLEOTIDE SEQUENCE [LARGE SCALE GENOMIC DNA]</scope>
    <source>
        <strain evidence="13 14">DSM 26407</strain>
    </source>
</reference>
<dbReference type="PANTHER" id="PTHR30075:SF2">
    <property type="entry name" value="GLYCINE--TRNA LIGASE, CHLOROPLASTIC_MITOCHONDRIAL 2"/>
    <property type="match status" value="1"/>
</dbReference>
<dbReference type="GO" id="GO:0005829">
    <property type="term" value="C:cytosol"/>
    <property type="evidence" value="ECO:0007669"/>
    <property type="project" value="TreeGrafter"/>
</dbReference>
<feature type="domain" description="DALR anticodon binding" evidence="12">
    <location>
        <begin position="586"/>
        <end position="689"/>
    </location>
</feature>
<sequence>MADTRDLLIEIGTEELPPKALRRLSQAFAAGITAGLAKADLAHGEVLTYASPRRLAVHIRSLQSAQADRVLERRGPALRAAFDDDGRPTRAAQGFAGSCGVAVEALEKLETEQGAWLVFRSQQPGQPTAALVPAIVEQSLAALPIPKRMRWGSLKVEFVRPVHWVVLLFGDEVIDAEVLGIRAGRETRGHRFLHPGALYLGEPEAYAPLLETEGHVLADFDARREAIRAQVLEAGVAAGGRAVVDEALLDEVTALVEWPRALAVPFEERFLEVPAEALVSAMHNHQKCFHVVDGDGRMLPSFITVANIESRDEAQVVAGNARVMRARLSDADFFYRTDLDTPLADRLDSLRSVVFQQQLGSLFDKAERVGRLAAHIADRLGFDPDNARRAGMLSKCDLMTSMVGEFPELQGIMGEYYAAHAHEPGDVPRALNEQYMPRFSGDALPSTDSGRAVAIADKLDTLVGIFGIGQPPSGDKDPFALRRAAVGVLRILVEGGLPLDLTWALAEARGGYDGRISAPDVEEQVFTFMLERLRAWYQEEGVRPDVFEAVLATRPVRPLDFHHRIHAVAAFRELPEAESLAAANKRVHNILKKTEEAIPAAVDAGRLVESAERELADQVAAQREAVRPLLDNGDYTEALRRLAGLRAAVDAFFDQVLVMAEDPAVRANRLALLSGLRGLFLEVADISRLQS</sequence>
<keyword evidence="4 11" id="KW-0963">Cytoplasm</keyword>
<keyword evidence="8 11" id="KW-0648">Protein biosynthesis</keyword>
<dbReference type="GO" id="GO:0004820">
    <property type="term" value="F:glycine-tRNA ligase activity"/>
    <property type="evidence" value="ECO:0007669"/>
    <property type="project" value="UniProtKB-UniRule"/>
</dbReference>
<dbReference type="Gene3D" id="1.10.730.10">
    <property type="entry name" value="Isoleucyl-tRNA Synthetase, Domain 1"/>
    <property type="match status" value="1"/>
</dbReference>
<dbReference type="GO" id="GO:0006426">
    <property type="term" value="P:glycyl-tRNA aminoacylation"/>
    <property type="evidence" value="ECO:0007669"/>
    <property type="project" value="UniProtKB-UniRule"/>
</dbReference>
<keyword evidence="14" id="KW-1185">Reference proteome</keyword>
<evidence type="ECO:0000313" key="14">
    <source>
        <dbReference type="Proteomes" id="UP000252707"/>
    </source>
</evidence>
<dbReference type="Pfam" id="PF05746">
    <property type="entry name" value="DALR_1"/>
    <property type="match status" value="1"/>
</dbReference>
<comment type="caution">
    <text evidence="13">The sequence shown here is derived from an EMBL/GenBank/DDBJ whole genome shotgun (WGS) entry which is preliminary data.</text>
</comment>
<evidence type="ECO:0000256" key="5">
    <source>
        <dbReference type="ARBA" id="ARBA00022598"/>
    </source>
</evidence>
<evidence type="ECO:0000256" key="2">
    <source>
        <dbReference type="ARBA" id="ARBA00008226"/>
    </source>
</evidence>
<dbReference type="HAMAP" id="MF_00255">
    <property type="entry name" value="Gly_tRNA_synth_beta"/>
    <property type="match status" value="1"/>
</dbReference>
<keyword evidence="5 11" id="KW-0436">Ligase</keyword>
<comment type="similarity">
    <text evidence="2 11">Belongs to the class-II aminoacyl-tRNA synthetase family.</text>
</comment>
<dbReference type="EC" id="6.1.1.14" evidence="11"/>
<evidence type="ECO:0000256" key="8">
    <source>
        <dbReference type="ARBA" id="ARBA00022917"/>
    </source>
</evidence>
<evidence type="ECO:0000256" key="9">
    <source>
        <dbReference type="ARBA" id="ARBA00023146"/>
    </source>
</evidence>
<gene>
    <name evidence="11" type="primary">glyS</name>
    <name evidence="13" type="ORF">DFQ59_101137</name>
</gene>
<dbReference type="AlphaFoldDB" id="A0A369CFY4"/>
<evidence type="ECO:0000259" key="12">
    <source>
        <dbReference type="SMART" id="SM00836"/>
    </source>
</evidence>
<dbReference type="Pfam" id="PF02092">
    <property type="entry name" value="tRNA_synt_2f"/>
    <property type="match status" value="1"/>
</dbReference>
<evidence type="ECO:0000256" key="6">
    <source>
        <dbReference type="ARBA" id="ARBA00022741"/>
    </source>
</evidence>
<dbReference type="SMART" id="SM00836">
    <property type="entry name" value="DALR_1"/>
    <property type="match status" value="1"/>
</dbReference>
<dbReference type="NCBIfam" id="TIGR00211">
    <property type="entry name" value="glyS"/>
    <property type="match status" value="1"/>
</dbReference>
<accession>A0A369CFY4</accession>
<keyword evidence="6 11" id="KW-0547">Nucleotide-binding</keyword>
<dbReference type="PROSITE" id="PS50861">
    <property type="entry name" value="AA_TRNA_LIGASE_II_GLYAB"/>
    <property type="match status" value="1"/>
</dbReference>
<evidence type="ECO:0000256" key="4">
    <source>
        <dbReference type="ARBA" id="ARBA00022490"/>
    </source>
</evidence>
<dbReference type="InterPro" id="IPR008909">
    <property type="entry name" value="DALR_anticod-bd"/>
</dbReference>
<evidence type="ECO:0000256" key="1">
    <source>
        <dbReference type="ARBA" id="ARBA00004496"/>
    </source>
</evidence>
<name>A0A369CFY4_9GAMM</name>
<proteinExistence type="inferred from homology"/>
<evidence type="ECO:0000256" key="3">
    <source>
        <dbReference type="ARBA" id="ARBA00011209"/>
    </source>
</evidence>
<dbReference type="GO" id="GO:0005524">
    <property type="term" value="F:ATP binding"/>
    <property type="evidence" value="ECO:0007669"/>
    <property type="project" value="UniProtKB-UniRule"/>
</dbReference>
<dbReference type="PRINTS" id="PR01045">
    <property type="entry name" value="TRNASYNTHGB"/>
</dbReference>
<organism evidence="13 14">
    <name type="scientific">Thioalbus denitrificans</name>
    <dbReference type="NCBI Taxonomy" id="547122"/>
    <lineage>
        <taxon>Bacteria</taxon>
        <taxon>Pseudomonadati</taxon>
        <taxon>Pseudomonadota</taxon>
        <taxon>Gammaproteobacteria</taxon>
        <taxon>Chromatiales</taxon>
        <taxon>Ectothiorhodospiraceae</taxon>
        <taxon>Thioalbus</taxon>
    </lineage>
</organism>
<keyword evidence="9 11" id="KW-0030">Aminoacyl-tRNA synthetase</keyword>
<dbReference type="GO" id="GO:0006420">
    <property type="term" value="P:arginyl-tRNA aminoacylation"/>
    <property type="evidence" value="ECO:0007669"/>
    <property type="project" value="InterPro"/>
</dbReference>
<evidence type="ECO:0000256" key="11">
    <source>
        <dbReference type="HAMAP-Rule" id="MF_00255"/>
    </source>
</evidence>
<comment type="subunit">
    <text evidence="3 11">Tetramer of two alpha and two beta subunits.</text>
</comment>
<dbReference type="EMBL" id="QPJY01000001">
    <property type="protein sequence ID" value="RCX32839.1"/>
    <property type="molecule type" value="Genomic_DNA"/>
</dbReference>
<dbReference type="InterPro" id="IPR015944">
    <property type="entry name" value="Gly-tRNA-synth_bsu"/>
</dbReference>
<dbReference type="SUPFAM" id="SSF109604">
    <property type="entry name" value="HD-domain/PDEase-like"/>
    <property type="match status" value="1"/>
</dbReference>
<keyword evidence="7 11" id="KW-0067">ATP-binding</keyword>
<evidence type="ECO:0000256" key="10">
    <source>
        <dbReference type="ARBA" id="ARBA00047937"/>
    </source>
</evidence>
<protein>
    <recommendedName>
        <fullName evidence="11">Glycine--tRNA ligase beta subunit</fullName>
        <ecNumber evidence="11">6.1.1.14</ecNumber>
    </recommendedName>
    <alternativeName>
        <fullName evidence="11">Glycyl-tRNA synthetase beta subunit</fullName>
        <shortName evidence="11">GlyRS</shortName>
    </alternativeName>
</protein>
<comment type="catalytic activity">
    <reaction evidence="10 11">
        <text>tRNA(Gly) + glycine + ATP = glycyl-tRNA(Gly) + AMP + diphosphate</text>
        <dbReference type="Rhea" id="RHEA:16013"/>
        <dbReference type="Rhea" id="RHEA-COMP:9664"/>
        <dbReference type="Rhea" id="RHEA-COMP:9683"/>
        <dbReference type="ChEBI" id="CHEBI:30616"/>
        <dbReference type="ChEBI" id="CHEBI:33019"/>
        <dbReference type="ChEBI" id="CHEBI:57305"/>
        <dbReference type="ChEBI" id="CHEBI:78442"/>
        <dbReference type="ChEBI" id="CHEBI:78522"/>
        <dbReference type="ChEBI" id="CHEBI:456215"/>
        <dbReference type="EC" id="6.1.1.14"/>
    </reaction>
</comment>
<dbReference type="OrthoDB" id="9775440at2"/>
<dbReference type="InterPro" id="IPR006194">
    <property type="entry name" value="Gly-tRNA-synth_heterodimer"/>
</dbReference>
<dbReference type="Proteomes" id="UP000252707">
    <property type="component" value="Unassembled WGS sequence"/>
</dbReference>
<dbReference type="PANTHER" id="PTHR30075">
    <property type="entry name" value="GLYCYL-TRNA SYNTHETASE"/>
    <property type="match status" value="1"/>
</dbReference>
<dbReference type="GO" id="GO:0004814">
    <property type="term" value="F:arginine-tRNA ligase activity"/>
    <property type="evidence" value="ECO:0007669"/>
    <property type="project" value="InterPro"/>
</dbReference>
<evidence type="ECO:0000256" key="7">
    <source>
        <dbReference type="ARBA" id="ARBA00022840"/>
    </source>
</evidence>
<evidence type="ECO:0000313" key="13">
    <source>
        <dbReference type="EMBL" id="RCX32839.1"/>
    </source>
</evidence>
<dbReference type="RefSeq" id="WP_114277743.1">
    <property type="nucleotide sequence ID" value="NZ_QPJY01000001.1"/>
</dbReference>
<comment type="subcellular location">
    <subcellularLocation>
        <location evidence="1 11">Cytoplasm</location>
    </subcellularLocation>
</comment>